<dbReference type="GO" id="GO:0005737">
    <property type="term" value="C:cytoplasm"/>
    <property type="evidence" value="ECO:0007669"/>
    <property type="project" value="UniProtKB-SubCell"/>
</dbReference>
<dbReference type="Pfam" id="PF00575">
    <property type="entry name" value="S1"/>
    <property type="match status" value="1"/>
</dbReference>
<feature type="domain" description="S1 motif" evidence="5">
    <location>
        <begin position="82"/>
        <end position="165"/>
    </location>
</feature>
<dbReference type="InterPro" id="IPR012340">
    <property type="entry name" value="NA-bd_OB-fold"/>
</dbReference>
<evidence type="ECO:0000313" key="7">
    <source>
        <dbReference type="Proteomes" id="UP000037237"/>
    </source>
</evidence>
<dbReference type="Pfam" id="PF03876">
    <property type="entry name" value="SHS2_Rpb7-N"/>
    <property type="match status" value="1"/>
</dbReference>
<dbReference type="SMART" id="SM00316">
    <property type="entry name" value="S1"/>
    <property type="match status" value="1"/>
</dbReference>
<dbReference type="GO" id="GO:0006352">
    <property type="term" value="P:DNA-templated transcription initiation"/>
    <property type="evidence" value="ECO:0007669"/>
    <property type="project" value="InterPro"/>
</dbReference>
<dbReference type="InterPro" id="IPR036898">
    <property type="entry name" value="RNA_pol_Rpb7-like_N_sf"/>
</dbReference>
<keyword evidence="3 4" id="KW-0804">Transcription</keyword>
<comment type="subcellular location">
    <subcellularLocation>
        <location evidence="4">Cytoplasm</location>
    </subcellularLocation>
</comment>
<evidence type="ECO:0000313" key="6">
    <source>
        <dbReference type="EMBL" id="KON34576.1"/>
    </source>
</evidence>
<dbReference type="GO" id="GO:0003677">
    <property type="term" value="F:DNA binding"/>
    <property type="evidence" value="ECO:0007669"/>
    <property type="project" value="InterPro"/>
</dbReference>
<keyword evidence="4" id="KW-0808">Transferase</keyword>
<dbReference type="NCBIfam" id="NF006333">
    <property type="entry name" value="PRK08563.1"/>
    <property type="match status" value="1"/>
</dbReference>
<dbReference type="SUPFAM" id="SSF50249">
    <property type="entry name" value="Nucleic acid-binding proteins"/>
    <property type="match status" value="1"/>
</dbReference>
<dbReference type="SUPFAM" id="SSF88798">
    <property type="entry name" value="N-terminal, heterodimerisation domain of RBP7 (RpoE)"/>
    <property type="match status" value="1"/>
</dbReference>
<proteinExistence type="inferred from homology"/>
<dbReference type="InterPro" id="IPR003029">
    <property type="entry name" value="S1_domain"/>
</dbReference>
<comment type="function">
    <text evidence="4">DNA-dependent RNA polymerase (RNAP) catalyzes the transcription of DNA into RNA using the four ribonucleoside triphosphates as substrates.</text>
</comment>
<dbReference type="PANTHER" id="PTHR12709">
    <property type="entry name" value="DNA-DIRECTED RNA POLYMERASE II, III"/>
    <property type="match status" value="1"/>
</dbReference>
<keyword evidence="4" id="KW-0548">Nucleotidyltransferase</keyword>
<evidence type="ECO:0000256" key="3">
    <source>
        <dbReference type="ARBA" id="ARBA00023163"/>
    </source>
</evidence>
<dbReference type="InterPro" id="IPR045113">
    <property type="entry name" value="Rpb7-like"/>
</dbReference>
<reference evidence="6 7" key="1">
    <citation type="submission" date="2015-06" db="EMBL/GenBank/DDBJ databases">
        <title>New insights into the roles of widespread benthic archaea in carbon and nitrogen cycling.</title>
        <authorList>
            <person name="Lazar C.S."/>
            <person name="Baker B.J."/>
            <person name="Seitz K.W."/>
            <person name="Hyde A.S."/>
            <person name="Dick G.J."/>
            <person name="Hinrichs K.-U."/>
            <person name="Teske A.P."/>
        </authorList>
    </citation>
    <scope>NUCLEOTIDE SEQUENCE [LARGE SCALE GENOMIC DNA]</scope>
    <source>
        <strain evidence="6">SG8-32-1</strain>
    </source>
</reference>
<dbReference type="InterPro" id="IPR046399">
    <property type="entry name" value="RNApol_Rpo7"/>
</dbReference>
<organism evidence="6 7">
    <name type="scientific">miscellaneous Crenarchaeota group-1 archaeon SG8-32-1</name>
    <dbReference type="NCBI Taxonomy" id="1685124"/>
    <lineage>
        <taxon>Archaea</taxon>
        <taxon>Candidatus Bathyarchaeota</taxon>
        <taxon>MCG-1</taxon>
    </lineage>
</organism>
<accession>A0A0M0C2I0</accession>
<dbReference type="EMBL" id="LFWU01000005">
    <property type="protein sequence ID" value="KON34576.1"/>
    <property type="molecule type" value="Genomic_DNA"/>
</dbReference>
<dbReference type="AlphaFoldDB" id="A0A0M0C2I0"/>
<comment type="subunit">
    <text evidence="4">Part of the RNA polymerase complex. Forms a stalk with Rpo4 that extends from the main structure.</text>
</comment>
<dbReference type="CDD" id="cd04460">
    <property type="entry name" value="S1_RpoE"/>
    <property type="match status" value="1"/>
</dbReference>
<comment type="domain">
    <text evidence="4">Forms 2 domains with an elongated structure; Rpo4 packs into the hinge region between the 2 domains.</text>
</comment>
<dbReference type="PROSITE" id="PS50126">
    <property type="entry name" value="S1"/>
    <property type="match status" value="1"/>
</dbReference>
<evidence type="ECO:0000256" key="4">
    <source>
        <dbReference type="HAMAP-Rule" id="MF_00865"/>
    </source>
</evidence>
<dbReference type="GO" id="GO:0003899">
    <property type="term" value="F:DNA-directed RNA polymerase activity"/>
    <property type="evidence" value="ECO:0007669"/>
    <property type="project" value="UniProtKB-UniRule"/>
</dbReference>
<dbReference type="NCBIfam" id="TIGR00448">
    <property type="entry name" value="rpoE"/>
    <property type="match status" value="1"/>
</dbReference>
<dbReference type="HAMAP" id="MF_00865">
    <property type="entry name" value="RNApol_arch_Rpo7"/>
    <property type="match status" value="1"/>
</dbReference>
<keyword evidence="4" id="KW-0963">Cytoplasm</keyword>
<dbReference type="CDD" id="cd04331">
    <property type="entry name" value="RNAP_E_N"/>
    <property type="match status" value="1"/>
</dbReference>
<gene>
    <name evidence="4" type="primary">rpo7</name>
    <name evidence="4" type="synonym">rpoE</name>
    <name evidence="6" type="ORF">AC477_00300</name>
</gene>
<dbReference type="InterPro" id="IPR004519">
    <property type="entry name" value="RNAP_E/RPC8"/>
</dbReference>
<comment type="catalytic activity">
    <reaction evidence="4">
        <text>RNA(n) + a ribonucleoside 5'-triphosphate = RNA(n+1) + diphosphate</text>
        <dbReference type="Rhea" id="RHEA:21248"/>
        <dbReference type="Rhea" id="RHEA-COMP:14527"/>
        <dbReference type="Rhea" id="RHEA-COMP:17342"/>
        <dbReference type="ChEBI" id="CHEBI:33019"/>
        <dbReference type="ChEBI" id="CHEBI:61557"/>
        <dbReference type="ChEBI" id="CHEBI:140395"/>
        <dbReference type="EC" id="2.7.7.6"/>
    </reaction>
</comment>
<dbReference type="InterPro" id="IPR005576">
    <property type="entry name" value="Rpb7-like_N"/>
</dbReference>
<dbReference type="Proteomes" id="UP000037237">
    <property type="component" value="Unassembled WGS sequence"/>
</dbReference>
<name>A0A0M0C2I0_9ARCH</name>
<dbReference type="EC" id="2.7.7.6" evidence="4"/>
<evidence type="ECO:0000256" key="1">
    <source>
        <dbReference type="ARBA" id="ARBA00009307"/>
    </source>
</evidence>
<dbReference type="PANTHER" id="PTHR12709:SF4">
    <property type="entry name" value="DNA-DIRECTED RNA POLYMERASE II SUBUNIT RPB7"/>
    <property type="match status" value="1"/>
</dbReference>
<evidence type="ECO:0000259" key="5">
    <source>
        <dbReference type="PROSITE" id="PS50126"/>
    </source>
</evidence>
<protein>
    <recommendedName>
        <fullName evidence="4">DNA-directed RNA polymerase subunit Rpo7</fullName>
        <ecNumber evidence="4">2.7.7.6</ecNumber>
    </recommendedName>
    <alternativeName>
        <fullName evidence="4">DNA-directed RNA polymerase subunit E</fullName>
    </alternativeName>
</protein>
<dbReference type="Gene3D" id="2.40.50.140">
    <property type="entry name" value="Nucleic acid-binding proteins"/>
    <property type="match status" value="1"/>
</dbReference>
<dbReference type="Gene3D" id="3.30.1490.120">
    <property type="entry name" value="RNA polymerase Rpb7-like, N-terminal domain"/>
    <property type="match status" value="1"/>
</dbReference>
<sequence length="201" mass="22315">MFKLVTLEDAIRIPPERFGENINNVGYEQLKIKYDGMVDEELGYVIAVTNIKVNPFGKIIPGDGATFHKVEFSLLTFYPKIQEVIEGEVVEIAEFGAFIRIGPVDALLHVSQLMDDYISYDERQGVLMGKETKRKLQTGDHVRVRITAVSLGRSGGSGKIGVTARQPLLGKIDWIKKDVEKLDAMDEINQTTGQTAGESSK</sequence>
<evidence type="ECO:0000256" key="2">
    <source>
        <dbReference type="ARBA" id="ARBA00022478"/>
    </source>
</evidence>
<comment type="similarity">
    <text evidence="1 4">Belongs to the eukaryotic RPB7/RPC8 RNA polymerase subunit family.</text>
</comment>
<dbReference type="GO" id="GO:0000428">
    <property type="term" value="C:DNA-directed RNA polymerase complex"/>
    <property type="evidence" value="ECO:0007669"/>
    <property type="project" value="UniProtKB-KW"/>
</dbReference>
<keyword evidence="2 4" id="KW-0240">DNA-directed RNA polymerase</keyword>
<comment type="caution">
    <text evidence="6">The sequence shown here is derived from an EMBL/GenBank/DDBJ whole genome shotgun (WGS) entry which is preliminary data.</text>
</comment>